<feature type="region of interest" description="Disordered" evidence="6">
    <location>
        <begin position="1"/>
        <end position="23"/>
    </location>
</feature>
<protein>
    <recommendedName>
        <fullName evidence="4">Ankyrin repeat domain-containing protein 54</fullName>
    </recommendedName>
</protein>
<gene>
    <name evidence="7" type="ORF">BT62DRAFT_924935</name>
</gene>
<dbReference type="EMBL" id="MU250642">
    <property type="protein sequence ID" value="KAG7439075.1"/>
    <property type="molecule type" value="Genomic_DNA"/>
</dbReference>
<dbReference type="InterPro" id="IPR036770">
    <property type="entry name" value="Ankyrin_rpt-contain_sf"/>
</dbReference>
<evidence type="ECO:0000256" key="6">
    <source>
        <dbReference type="SAM" id="MobiDB-lite"/>
    </source>
</evidence>
<evidence type="ECO:0000313" key="8">
    <source>
        <dbReference type="Proteomes" id="UP000812287"/>
    </source>
</evidence>
<keyword evidence="1" id="KW-0677">Repeat</keyword>
<keyword evidence="8" id="KW-1185">Reference proteome</keyword>
<feature type="compositionally biased region" description="Polar residues" evidence="6">
    <location>
        <begin position="10"/>
        <end position="23"/>
    </location>
</feature>
<comment type="caution">
    <text evidence="7">The sequence shown here is derived from an EMBL/GenBank/DDBJ whole genome shotgun (WGS) entry which is preliminary data.</text>
</comment>
<dbReference type="Proteomes" id="UP000812287">
    <property type="component" value="Unassembled WGS sequence"/>
</dbReference>
<dbReference type="Gene3D" id="1.25.40.20">
    <property type="entry name" value="Ankyrin repeat-containing domain"/>
    <property type="match status" value="1"/>
</dbReference>
<accession>A0A9P7VEI4</accession>
<dbReference type="OrthoDB" id="194358at2759"/>
<organism evidence="7 8">
    <name type="scientific">Guyanagaster necrorhizus</name>
    <dbReference type="NCBI Taxonomy" id="856835"/>
    <lineage>
        <taxon>Eukaryota</taxon>
        <taxon>Fungi</taxon>
        <taxon>Dikarya</taxon>
        <taxon>Basidiomycota</taxon>
        <taxon>Agaricomycotina</taxon>
        <taxon>Agaricomycetes</taxon>
        <taxon>Agaricomycetidae</taxon>
        <taxon>Agaricales</taxon>
        <taxon>Marasmiineae</taxon>
        <taxon>Physalacriaceae</taxon>
        <taxon>Guyanagaster</taxon>
    </lineage>
</organism>
<dbReference type="SUPFAM" id="SSF48403">
    <property type="entry name" value="Ankyrin repeat"/>
    <property type="match status" value="1"/>
</dbReference>
<proteinExistence type="predicted"/>
<dbReference type="RefSeq" id="XP_043032579.1">
    <property type="nucleotide sequence ID" value="XM_043184681.1"/>
</dbReference>
<dbReference type="AlphaFoldDB" id="A0A9P7VEI4"/>
<dbReference type="PANTHER" id="PTHR24197:SF44">
    <property type="entry name" value="ANKYRIN REPEAT DOMAIN-CONTAINING PROTEIN 54"/>
    <property type="match status" value="1"/>
</dbReference>
<name>A0A9P7VEI4_9AGAR</name>
<dbReference type="Pfam" id="PF12796">
    <property type="entry name" value="Ank_2"/>
    <property type="match status" value="1"/>
</dbReference>
<evidence type="ECO:0000256" key="4">
    <source>
        <dbReference type="ARBA" id="ARBA00039237"/>
    </source>
</evidence>
<evidence type="ECO:0000256" key="1">
    <source>
        <dbReference type="ARBA" id="ARBA00022737"/>
    </source>
</evidence>
<feature type="repeat" description="ANK" evidence="5">
    <location>
        <begin position="130"/>
        <end position="164"/>
    </location>
</feature>
<dbReference type="PANTHER" id="PTHR24197">
    <property type="entry name" value="ANKYRIN REPEAT DOMAIN-CONTAINING PROTEIN 61"/>
    <property type="match status" value="1"/>
</dbReference>
<sequence length="203" mass="22321">MPPSHVIITPTKSTHQGDGNGGLSVTKQMRNILDQPGYLSFEMGGETLRVLYNDISSSFDRQELTYFGLCCYLGDYLRVVKLLNCQFMKSNLETPPPSKVQRRHTANPQHIDVLKYLISRGAPVDLPDITGCTALSHGAMNHMAKLDIARVLLESGSDPNQRNRYGEVPLLGCFQTNGIGAIDLLMEFGADIDIADADGVKPR</sequence>
<keyword evidence="2 5" id="KW-0040">ANK repeat</keyword>
<dbReference type="InterPro" id="IPR002110">
    <property type="entry name" value="Ankyrin_rpt"/>
</dbReference>
<evidence type="ECO:0000256" key="2">
    <source>
        <dbReference type="ARBA" id="ARBA00023043"/>
    </source>
</evidence>
<evidence type="ECO:0000256" key="3">
    <source>
        <dbReference type="ARBA" id="ARBA00037385"/>
    </source>
</evidence>
<dbReference type="PROSITE" id="PS50088">
    <property type="entry name" value="ANK_REPEAT"/>
    <property type="match status" value="1"/>
</dbReference>
<evidence type="ECO:0000256" key="5">
    <source>
        <dbReference type="PROSITE-ProRule" id="PRU00023"/>
    </source>
</evidence>
<reference evidence="7" key="1">
    <citation type="submission" date="2020-11" db="EMBL/GenBank/DDBJ databases">
        <title>Adaptations for nitrogen fixation in a non-lichenized fungal sporocarp promotes dispersal by wood-feeding termites.</title>
        <authorList>
            <consortium name="DOE Joint Genome Institute"/>
            <person name="Koch R.A."/>
            <person name="Yoon G."/>
            <person name="Arayal U."/>
            <person name="Lail K."/>
            <person name="Amirebrahimi M."/>
            <person name="Labutti K."/>
            <person name="Lipzen A."/>
            <person name="Riley R."/>
            <person name="Barry K."/>
            <person name="Henrissat B."/>
            <person name="Grigoriev I.V."/>
            <person name="Herr J.R."/>
            <person name="Aime M.C."/>
        </authorList>
    </citation>
    <scope>NUCLEOTIDE SEQUENCE</scope>
    <source>
        <strain evidence="7">MCA 3950</strain>
    </source>
</reference>
<dbReference type="SMART" id="SM00248">
    <property type="entry name" value="ANK"/>
    <property type="match status" value="2"/>
</dbReference>
<evidence type="ECO:0000313" key="7">
    <source>
        <dbReference type="EMBL" id="KAG7439075.1"/>
    </source>
</evidence>
<feature type="non-terminal residue" evidence="7">
    <location>
        <position position="203"/>
    </location>
</feature>
<dbReference type="GeneID" id="66106978"/>
<comment type="function">
    <text evidence="3">Plays an important role in regulating intracellular signaling events associated with erythroid terminal differentiation.</text>
</comment>